<evidence type="ECO:0000313" key="1">
    <source>
        <dbReference type="EMBL" id="KAL3500939.1"/>
    </source>
</evidence>
<proteinExistence type="predicted"/>
<dbReference type="AlphaFoldDB" id="A0ABD2Y015"/>
<organism evidence="1 2">
    <name type="scientific">Cinchona calisaya</name>
    <dbReference type="NCBI Taxonomy" id="153742"/>
    <lineage>
        <taxon>Eukaryota</taxon>
        <taxon>Viridiplantae</taxon>
        <taxon>Streptophyta</taxon>
        <taxon>Embryophyta</taxon>
        <taxon>Tracheophyta</taxon>
        <taxon>Spermatophyta</taxon>
        <taxon>Magnoliopsida</taxon>
        <taxon>eudicotyledons</taxon>
        <taxon>Gunneridae</taxon>
        <taxon>Pentapetalae</taxon>
        <taxon>asterids</taxon>
        <taxon>lamiids</taxon>
        <taxon>Gentianales</taxon>
        <taxon>Rubiaceae</taxon>
        <taxon>Cinchonoideae</taxon>
        <taxon>Cinchoneae</taxon>
        <taxon>Cinchona</taxon>
    </lineage>
</organism>
<protein>
    <recommendedName>
        <fullName evidence="3">Reverse transcriptase</fullName>
    </recommendedName>
</protein>
<evidence type="ECO:0000313" key="2">
    <source>
        <dbReference type="Proteomes" id="UP001630127"/>
    </source>
</evidence>
<dbReference type="PANTHER" id="PTHR33116">
    <property type="entry name" value="REVERSE TRANSCRIPTASE ZINC-BINDING DOMAIN-CONTAINING PROTEIN-RELATED-RELATED"/>
    <property type="match status" value="1"/>
</dbReference>
<gene>
    <name evidence="1" type="ORF">ACH5RR_035388</name>
</gene>
<dbReference type="Proteomes" id="UP001630127">
    <property type="component" value="Unassembled WGS sequence"/>
</dbReference>
<name>A0ABD2Y015_9GENT</name>
<sequence length="104" mass="12175">MLKSIALAMPSYVMSCFKIPKKLCEELSAKMMTFWWGGSDQERKIQWMKWAKLSEVKREGGLGFRDIQCFNLALLVKQVWRIITKQNHLVSKVLKSKYFPSESI</sequence>
<dbReference type="EMBL" id="JBJUIK010000015">
    <property type="protein sequence ID" value="KAL3500939.1"/>
    <property type="molecule type" value="Genomic_DNA"/>
</dbReference>
<evidence type="ECO:0008006" key="3">
    <source>
        <dbReference type="Google" id="ProtNLM"/>
    </source>
</evidence>
<dbReference type="PANTHER" id="PTHR33116:SF86">
    <property type="entry name" value="REVERSE TRANSCRIPTASE DOMAIN-CONTAINING PROTEIN"/>
    <property type="match status" value="1"/>
</dbReference>
<reference evidence="1 2" key="1">
    <citation type="submission" date="2024-11" db="EMBL/GenBank/DDBJ databases">
        <title>A near-complete genome assembly of Cinchona calisaya.</title>
        <authorList>
            <person name="Lian D.C."/>
            <person name="Zhao X.W."/>
            <person name="Wei L."/>
        </authorList>
    </citation>
    <scope>NUCLEOTIDE SEQUENCE [LARGE SCALE GENOMIC DNA]</scope>
    <source>
        <tissue evidence="1">Nenye</tissue>
    </source>
</reference>
<comment type="caution">
    <text evidence="1">The sequence shown here is derived from an EMBL/GenBank/DDBJ whole genome shotgun (WGS) entry which is preliminary data.</text>
</comment>
<keyword evidence="2" id="KW-1185">Reference proteome</keyword>
<accession>A0ABD2Y015</accession>